<dbReference type="EC" id="2.7.1.15" evidence="9"/>
<comment type="pathway">
    <text evidence="9">Carbohydrate metabolism; D-ribose degradation; D-ribose 5-phosphate from beta-D-ribopyranose: step 2/2.</text>
</comment>
<accession>A0A0L7AZR3</accession>
<feature type="binding site" evidence="9">
    <location>
        <begin position="62"/>
        <end position="66"/>
    </location>
    <ligand>
        <name>substrate</name>
    </ligand>
</feature>
<feature type="binding site" evidence="9">
    <location>
        <position position="274"/>
    </location>
    <ligand>
        <name>K(+)</name>
        <dbReference type="ChEBI" id="CHEBI:29103"/>
    </ligand>
</feature>
<evidence type="ECO:0000256" key="7">
    <source>
        <dbReference type="ARBA" id="ARBA00022958"/>
    </source>
</evidence>
<feature type="binding site" evidence="9">
    <location>
        <position position="315"/>
    </location>
    <ligand>
        <name>K(+)</name>
        <dbReference type="ChEBI" id="CHEBI:29103"/>
    </ligand>
</feature>
<dbReference type="InterPro" id="IPR029056">
    <property type="entry name" value="Ribokinase-like"/>
</dbReference>
<comment type="cofactor">
    <cofactor evidence="9">
        <name>Mg(2+)</name>
        <dbReference type="ChEBI" id="CHEBI:18420"/>
    </cofactor>
    <text evidence="9">Requires a divalent cation, most likely magnesium in vivo, as an electrophilic catalyst to aid phosphoryl group transfer. It is the chelate of the metal and the nucleotide that is the actual substrate.</text>
</comment>
<feature type="binding site" evidence="9">
    <location>
        <begin position="248"/>
        <end position="253"/>
    </location>
    <ligand>
        <name>ATP</name>
        <dbReference type="ChEBI" id="CHEBI:30616"/>
    </ligand>
</feature>
<dbReference type="Gene3D" id="3.40.1190.20">
    <property type="match status" value="1"/>
</dbReference>
<keyword evidence="6 9" id="KW-0460">Magnesium</keyword>
<keyword evidence="7 9" id="KW-0630">Potassium</keyword>
<dbReference type="PATRIC" id="fig|1365965.3.peg.1114"/>
<dbReference type="GO" id="GO:0046872">
    <property type="term" value="F:metal ion binding"/>
    <property type="evidence" value="ECO:0007669"/>
    <property type="project" value="UniProtKB-KW"/>
</dbReference>
<sequence>MTLIDNKFVSDDVLGLLDDIVASRSRISVIGSMNVDYTVTTKRLPKPGETVNGGPLTLLPGGKSANQASAAARIGAQVRMFGAVGEDANADFLLEHLRDAGVDTSHIAAVAGPSGTTVITVDANGENTIVYSAGSNGEVSVDYVRQSSDALVAADVLGLCLESPMETVTACARLCHDAGLKVLLNDSPFVAELPAELIEASDILLVNEHEMAQLLDIAEPDDDDWDGLDWSDVARQMHDFGFNQAVITLGGDGSVVIDGDDIYRIAPVAVEAIDTTGCGDAFMGTVLAGLASGHALADSAQLASYVSAYAATGFGAQASYGTAAQIRERFGAK</sequence>
<evidence type="ECO:0000256" key="3">
    <source>
        <dbReference type="ARBA" id="ARBA00022741"/>
    </source>
</evidence>
<dbReference type="InterPro" id="IPR002139">
    <property type="entry name" value="Ribo/fructo_kinase"/>
</dbReference>
<dbReference type="PRINTS" id="PR00990">
    <property type="entry name" value="RIBOKINASE"/>
</dbReference>
<keyword evidence="5 9" id="KW-0067">ATP-binding</keyword>
<feature type="binding site" evidence="9">
    <location>
        <position position="280"/>
    </location>
    <ligand>
        <name>substrate</name>
    </ligand>
</feature>
<evidence type="ECO:0000256" key="4">
    <source>
        <dbReference type="ARBA" id="ARBA00022777"/>
    </source>
</evidence>
<dbReference type="Proteomes" id="UP000037193">
    <property type="component" value="Unassembled WGS sequence"/>
</dbReference>
<keyword evidence="4 9" id="KW-0418">Kinase</keyword>
<dbReference type="HAMAP" id="MF_01987">
    <property type="entry name" value="Ribokinase"/>
    <property type="match status" value="1"/>
</dbReference>
<dbReference type="GO" id="GO:0005829">
    <property type="term" value="C:cytosol"/>
    <property type="evidence" value="ECO:0007669"/>
    <property type="project" value="TreeGrafter"/>
</dbReference>
<comment type="function">
    <text evidence="9">Catalyzes the phosphorylation of ribose at O-5 in a reaction requiring ATP and magnesium. The resulting D-ribose-5-phosphate can then be used either for sythesis of nucleotides, histidine, and tryptophan, or as a component of the pentose phosphate pathway.</text>
</comment>
<evidence type="ECO:0000256" key="1">
    <source>
        <dbReference type="ARBA" id="ARBA00022679"/>
    </source>
</evidence>
<feature type="binding site" evidence="9">
    <location>
        <position position="319"/>
    </location>
    <ligand>
        <name>K(+)</name>
        <dbReference type="ChEBI" id="CHEBI:29103"/>
    </ligand>
</feature>
<keyword evidence="3 9" id="KW-0547">Nucleotide-binding</keyword>
<comment type="subunit">
    <text evidence="9">Homodimer.</text>
</comment>
<gene>
    <name evidence="9" type="primary">rbsK</name>
    <name evidence="11" type="ORF">BBM1128_05530</name>
</gene>
<dbReference type="CDD" id="cd01174">
    <property type="entry name" value="ribokinase"/>
    <property type="match status" value="1"/>
</dbReference>
<feature type="domain" description="Carbohydrate kinase PfkB" evidence="10">
    <location>
        <begin position="26"/>
        <end position="319"/>
    </location>
</feature>
<protein>
    <recommendedName>
        <fullName evidence="9">Ribokinase</fullName>
        <shortName evidence="9">RK</shortName>
        <ecNumber evidence="9">2.7.1.15</ecNumber>
    </recommendedName>
</protein>
<evidence type="ECO:0000256" key="5">
    <source>
        <dbReference type="ARBA" id="ARBA00022840"/>
    </source>
</evidence>
<keyword evidence="9" id="KW-0963">Cytoplasm</keyword>
<comment type="activity regulation">
    <text evidence="9">Activated by a monovalent cation that binds near, but not in, the active site. The most likely occupant of the site in vivo is potassium. Ion binding induces a conformational change that may alter substrate affinity.</text>
</comment>
<proteinExistence type="inferred from homology"/>
<feature type="binding site" evidence="9">
    <location>
        <position position="313"/>
    </location>
    <ligand>
        <name>K(+)</name>
        <dbReference type="ChEBI" id="CHEBI:29103"/>
    </ligand>
</feature>
<keyword evidence="8 9" id="KW-0119">Carbohydrate metabolism</keyword>
<dbReference type="PANTHER" id="PTHR10584">
    <property type="entry name" value="SUGAR KINASE"/>
    <property type="match status" value="1"/>
</dbReference>
<feature type="binding site" evidence="9">
    <location>
        <position position="207"/>
    </location>
    <ligand>
        <name>ATP</name>
        <dbReference type="ChEBI" id="CHEBI:30616"/>
    </ligand>
</feature>
<feature type="binding site" evidence="9">
    <location>
        <begin position="34"/>
        <end position="36"/>
    </location>
    <ligand>
        <name>substrate</name>
    </ligand>
</feature>
<dbReference type="SUPFAM" id="SSF53613">
    <property type="entry name" value="Ribokinase-like"/>
    <property type="match status" value="1"/>
</dbReference>
<evidence type="ECO:0000256" key="8">
    <source>
        <dbReference type="ARBA" id="ARBA00023277"/>
    </source>
</evidence>
<dbReference type="Pfam" id="PF00294">
    <property type="entry name" value="PfkB"/>
    <property type="match status" value="1"/>
</dbReference>
<comment type="similarity">
    <text evidence="9">Belongs to the carbohydrate kinase PfkB family. Ribokinase subfamily.</text>
</comment>
<evidence type="ECO:0000313" key="11">
    <source>
        <dbReference type="EMBL" id="KOA40518.1"/>
    </source>
</evidence>
<dbReference type="RefSeq" id="WP_003833373.1">
    <property type="nucleotide sequence ID" value="NZ_AVQD01000009.1"/>
</dbReference>
<organism evidence="11 12">
    <name type="scientific">Bifidobacterium breve MCC 1128</name>
    <dbReference type="NCBI Taxonomy" id="1365965"/>
    <lineage>
        <taxon>Bacteria</taxon>
        <taxon>Bacillati</taxon>
        <taxon>Actinomycetota</taxon>
        <taxon>Actinomycetes</taxon>
        <taxon>Bifidobacteriales</taxon>
        <taxon>Bifidobacteriaceae</taxon>
        <taxon>Bifidobacterium</taxon>
    </lineage>
</organism>
<comment type="catalytic activity">
    <reaction evidence="9">
        <text>D-ribose + ATP = D-ribose 5-phosphate + ADP + H(+)</text>
        <dbReference type="Rhea" id="RHEA:13697"/>
        <dbReference type="ChEBI" id="CHEBI:15378"/>
        <dbReference type="ChEBI" id="CHEBI:30616"/>
        <dbReference type="ChEBI" id="CHEBI:47013"/>
        <dbReference type="ChEBI" id="CHEBI:78346"/>
        <dbReference type="ChEBI" id="CHEBI:456216"/>
        <dbReference type="EC" id="2.7.1.15"/>
    </reaction>
</comment>
<dbReference type="GO" id="GO:0004747">
    <property type="term" value="F:ribokinase activity"/>
    <property type="evidence" value="ECO:0007669"/>
    <property type="project" value="UniProtKB-UniRule"/>
</dbReference>
<evidence type="ECO:0000256" key="9">
    <source>
        <dbReference type="HAMAP-Rule" id="MF_01987"/>
    </source>
</evidence>
<comment type="subcellular location">
    <subcellularLocation>
        <location evidence="9">Cytoplasm</location>
    </subcellularLocation>
</comment>
<evidence type="ECO:0000256" key="6">
    <source>
        <dbReference type="ARBA" id="ARBA00022842"/>
    </source>
</evidence>
<dbReference type="AlphaFoldDB" id="A0A0L7AZR3"/>
<keyword evidence="1 9" id="KW-0808">Transferase</keyword>
<evidence type="ECO:0000259" key="10">
    <source>
        <dbReference type="Pfam" id="PF00294"/>
    </source>
</evidence>
<dbReference type="GO" id="GO:0019303">
    <property type="term" value="P:D-ribose catabolic process"/>
    <property type="evidence" value="ECO:0007669"/>
    <property type="project" value="UniProtKB-UniRule"/>
</dbReference>
<dbReference type="PANTHER" id="PTHR10584:SF166">
    <property type="entry name" value="RIBOKINASE"/>
    <property type="match status" value="1"/>
</dbReference>
<dbReference type="UniPathway" id="UPA00916">
    <property type="reaction ID" value="UER00889"/>
</dbReference>
<dbReference type="InterPro" id="IPR011877">
    <property type="entry name" value="Ribokinase"/>
</dbReference>
<feature type="binding site" evidence="9">
    <location>
        <position position="310"/>
    </location>
    <ligand>
        <name>K(+)</name>
        <dbReference type="ChEBI" id="CHEBI:29103"/>
    </ligand>
</feature>
<comment type="caution">
    <text evidence="11">The sequence shown here is derived from an EMBL/GenBank/DDBJ whole genome shotgun (WGS) entry which is preliminary data.</text>
</comment>
<comment type="caution">
    <text evidence="9">Lacks conserved residue(s) required for the propagation of feature annotation.</text>
</comment>
<dbReference type="InterPro" id="IPR011611">
    <property type="entry name" value="PfkB_dom"/>
</dbReference>
<evidence type="ECO:0000313" key="12">
    <source>
        <dbReference type="Proteomes" id="UP000037193"/>
    </source>
</evidence>
<dbReference type="GO" id="GO:0005524">
    <property type="term" value="F:ATP binding"/>
    <property type="evidence" value="ECO:0007669"/>
    <property type="project" value="UniProtKB-UniRule"/>
</dbReference>
<evidence type="ECO:0000256" key="2">
    <source>
        <dbReference type="ARBA" id="ARBA00022723"/>
    </source>
</evidence>
<reference evidence="11 12" key="1">
    <citation type="journal article" date="2015" name="Int J Genomics">
        <title>Comparative Genomics Revealed Genetic Diversity and Species/Strain-Level Differences in Carbohydrate Metabolism of Three Probiotic Bifidobacterial Species.</title>
        <authorList>
            <person name="Odamaki T."/>
            <person name="Horigome A."/>
            <person name="Sugahara H."/>
            <person name="Hashikura N."/>
            <person name="Minami J."/>
            <person name="Xiao J.Z."/>
            <person name="Abe F."/>
        </authorList>
    </citation>
    <scope>NUCLEOTIDE SEQUENCE [LARGE SCALE GENOMIC DNA]</scope>
    <source>
        <strain evidence="11 12">MCC 1128</strain>
    </source>
</reference>
<feature type="binding site" evidence="9">
    <location>
        <begin position="279"/>
        <end position="280"/>
    </location>
    <ligand>
        <name>ATP</name>
        <dbReference type="ChEBI" id="CHEBI:30616"/>
    </ligand>
</feature>
<feature type="binding site" evidence="9">
    <location>
        <position position="276"/>
    </location>
    <ligand>
        <name>K(+)</name>
        <dbReference type="ChEBI" id="CHEBI:29103"/>
    </ligand>
</feature>
<feature type="active site" description="Proton acceptor" evidence="9">
    <location>
        <position position="280"/>
    </location>
</feature>
<feature type="binding site" evidence="9">
    <location>
        <position position="162"/>
    </location>
    <ligand>
        <name>substrate</name>
    </ligand>
</feature>
<dbReference type="EMBL" id="AVQD01000009">
    <property type="protein sequence ID" value="KOA40518.1"/>
    <property type="molecule type" value="Genomic_DNA"/>
</dbReference>
<name>A0A0L7AZR3_BIFBR</name>
<keyword evidence="2 9" id="KW-0479">Metal-binding</keyword>